<dbReference type="EnsemblMetazoa" id="SSS_2027s_mrna">
    <property type="protein sequence ID" value="KAF7495759.1"/>
    <property type="gene ID" value="SSS_2027"/>
</dbReference>
<reference evidence="1" key="2">
    <citation type="submission" date="2020-01" db="EMBL/GenBank/DDBJ databases">
        <authorList>
            <person name="Korhonen P.K.K."/>
            <person name="Guangxu M.G."/>
            <person name="Wang T.W."/>
            <person name="Stroehlein A.J.S."/>
            <person name="Young N.D."/>
            <person name="Ang C.-S.A."/>
            <person name="Fernando D.W.F."/>
            <person name="Lu H.L."/>
            <person name="Taylor S.T."/>
            <person name="Ehtesham M.E.M."/>
            <person name="Najaraj S.H.N."/>
            <person name="Harsha G.H.G."/>
            <person name="Madugundu A.M."/>
            <person name="Renuse S.R."/>
            <person name="Holt D.H."/>
            <person name="Pandey A.P."/>
            <person name="Papenfuss A.P."/>
            <person name="Gasser R.B.G."/>
            <person name="Fischer K.F."/>
        </authorList>
    </citation>
    <scope>NUCLEOTIDE SEQUENCE</scope>
    <source>
        <strain evidence="1">SSS_KF_BRIS2020</strain>
    </source>
</reference>
<protein>
    <submittedName>
        <fullName evidence="1 2">Uncharacterized protein</fullName>
    </submittedName>
</protein>
<dbReference type="Proteomes" id="UP000070412">
    <property type="component" value="Unassembled WGS sequence"/>
</dbReference>
<keyword evidence="3" id="KW-1185">Reference proteome</keyword>
<reference evidence="3" key="1">
    <citation type="journal article" date="2020" name="PLoS Negl. Trop. Dis.">
        <title>High-quality nuclear genome for Sarcoptes scabiei-A critical resource for a neglected parasite.</title>
        <authorList>
            <person name="Korhonen P.K."/>
            <person name="Gasser R.B."/>
            <person name="Ma G."/>
            <person name="Wang T."/>
            <person name="Stroehlein A.J."/>
            <person name="Young N.D."/>
            <person name="Ang C.S."/>
            <person name="Fernando D.D."/>
            <person name="Lu H.C."/>
            <person name="Taylor S."/>
            <person name="Reynolds S.L."/>
            <person name="Mofiz E."/>
            <person name="Najaraj S.H."/>
            <person name="Gowda H."/>
            <person name="Madugundu A."/>
            <person name="Renuse S."/>
            <person name="Holt D."/>
            <person name="Pandey A."/>
            <person name="Papenfuss A.T."/>
            <person name="Fischer K."/>
        </authorList>
    </citation>
    <scope>NUCLEOTIDE SEQUENCE [LARGE SCALE GENOMIC DNA]</scope>
</reference>
<evidence type="ECO:0000313" key="2">
    <source>
        <dbReference type="EnsemblMetazoa" id="KAF7495759.1"/>
    </source>
</evidence>
<name>A0A834REF4_SARSC</name>
<gene>
    <name evidence="1" type="ORF">SSS_2027</name>
</gene>
<evidence type="ECO:0000313" key="3">
    <source>
        <dbReference type="Proteomes" id="UP000070412"/>
    </source>
</evidence>
<proteinExistence type="predicted"/>
<reference evidence="2" key="3">
    <citation type="submission" date="2022-06" db="UniProtKB">
        <authorList>
            <consortium name="EnsemblMetazoa"/>
        </authorList>
    </citation>
    <scope>IDENTIFICATION</scope>
</reference>
<dbReference type="EMBL" id="WVUK01000045">
    <property type="protein sequence ID" value="KAF7495759.1"/>
    <property type="molecule type" value="Genomic_DNA"/>
</dbReference>
<sequence>MAPLNFNESYEYSPRHVEQFFPSIDRLRINLARLRQRVTRYPSLRHIDDLDNVDRCLEHLKSAMIAGEDLFFDQINRGRKYEQFSRENIEEFHQTIFTADEEHSAIKMPEQTSRFYSFRSVTETFVSIDELKSQLIRLRAVNPGTFRTSSSRIESFQAIERFLDHFKAFLRAMENLFLERFRIDSSNGNSLDGIISLIHHFRSECMRHHRDRNRLIRTIAAMDQTQIDIMAIIDTYRRVFATVCNSFHVYLGLLERAFPQIPFSQF</sequence>
<dbReference type="AlphaFoldDB" id="A0A834REF4"/>
<evidence type="ECO:0000313" key="1">
    <source>
        <dbReference type="EMBL" id="KAF7495759.1"/>
    </source>
</evidence>
<accession>A0A834REF4</accession>
<organism evidence="1">
    <name type="scientific">Sarcoptes scabiei</name>
    <name type="common">Itch mite</name>
    <name type="synonym">Acarus scabiei</name>
    <dbReference type="NCBI Taxonomy" id="52283"/>
    <lineage>
        <taxon>Eukaryota</taxon>
        <taxon>Metazoa</taxon>
        <taxon>Ecdysozoa</taxon>
        <taxon>Arthropoda</taxon>
        <taxon>Chelicerata</taxon>
        <taxon>Arachnida</taxon>
        <taxon>Acari</taxon>
        <taxon>Acariformes</taxon>
        <taxon>Sarcoptiformes</taxon>
        <taxon>Astigmata</taxon>
        <taxon>Psoroptidia</taxon>
        <taxon>Sarcoptoidea</taxon>
        <taxon>Sarcoptidae</taxon>
        <taxon>Sarcoptinae</taxon>
        <taxon>Sarcoptes</taxon>
    </lineage>
</organism>